<keyword evidence="1" id="KW-0472">Membrane</keyword>
<evidence type="ECO:0000313" key="3">
    <source>
        <dbReference type="Proteomes" id="UP000550729"/>
    </source>
</evidence>
<comment type="caution">
    <text evidence="2">The sequence shown here is derived from an EMBL/GenBank/DDBJ whole genome shotgun (WGS) entry which is preliminary data.</text>
</comment>
<dbReference type="SUPFAM" id="SSF46785">
    <property type="entry name" value="Winged helix' DNA-binding domain"/>
    <property type="match status" value="1"/>
</dbReference>
<evidence type="ECO:0000313" key="2">
    <source>
        <dbReference type="EMBL" id="NMO05103.1"/>
    </source>
</evidence>
<dbReference type="RefSeq" id="WP_170197609.1">
    <property type="nucleotide sequence ID" value="NZ_JABBNB010000051.1"/>
</dbReference>
<dbReference type="Gene3D" id="1.10.10.10">
    <property type="entry name" value="Winged helix-like DNA-binding domain superfamily/Winged helix DNA-binding domain"/>
    <property type="match status" value="1"/>
</dbReference>
<sequence>MEATEGAGTLADALRAVRRVQSVITPAWLRVGQTICVAAWLAALYGSGVLSDIAVFAWVALLVCWLSAPVDRLVQRWRGVRSMTRPPGWSAPMLAFGGGAILLVAGHVVTSDHLPGGTFTAYAARFVIALAVVGAVHVAYSMQNTRRVGRVDGPVALIDDVISPRSRVMICAALTQAAQVRSDVLARALTMDTPTLSEHLSRLGGVGHIDCRPDQRDPHLQWVRLTASGRTAYDGHMCTRRRHTRFELSTSS</sequence>
<dbReference type="InterPro" id="IPR036390">
    <property type="entry name" value="WH_DNA-bd_sf"/>
</dbReference>
<name>A0A848L8L9_9ACTN</name>
<evidence type="ECO:0000256" key="1">
    <source>
        <dbReference type="SAM" id="Phobius"/>
    </source>
</evidence>
<protein>
    <submittedName>
        <fullName evidence="2">Winged helix-turn-helix transcriptional regulator</fullName>
    </submittedName>
</protein>
<dbReference type="EMBL" id="JABBNB010000051">
    <property type="protein sequence ID" value="NMO05103.1"/>
    <property type="molecule type" value="Genomic_DNA"/>
</dbReference>
<keyword evidence="1" id="KW-0812">Transmembrane</keyword>
<keyword evidence="1" id="KW-1133">Transmembrane helix</keyword>
<accession>A0A848L8L9</accession>
<dbReference type="AlphaFoldDB" id="A0A848L8L9"/>
<organism evidence="2 3">
    <name type="scientific">Gordonia asplenii</name>
    <dbReference type="NCBI Taxonomy" id="2725283"/>
    <lineage>
        <taxon>Bacteria</taxon>
        <taxon>Bacillati</taxon>
        <taxon>Actinomycetota</taxon>
        <taxon>Actinomycetes</taxon>
        <taxon>Mycobacteriales</taxon>
        <taxon>Gordoniaceae</taxon>
        <taxon>Gordonia</taxon>
    </lineage>
</organism>
<feature type="transmembrane region" description="Helical" evidence="1">
    <location>
        <begin position="91"/>
        <end position="110"/>
    </location>
</feature>
<proteinExistence type="predicted"/>
<gene>
    <name evidence="2" type="ORF">HH308_28165</name>
</gene>
<reference evidence="2 3" key="1">
    <citation type="submission" date="2020-04" db="EMBL/GenBank/DDBJ databases">
        <title>Gordonia sp. nov. TBRC 11910.</title>
        <authorList>
            <person name="Suriyachadkun C."/>
        </authorList>
    </citation>
    <scope>NUCLEOTIDE SEQUENCE [LARGE SCALE GENOMIC DNA]</scope>
    <source>
        <strain evidence="2 3">TBRC 11910</strain>
    </source>
</reference>
<dbReference type="Proteomes" id="UP000550729">
    <property type="component" value="Unassembled WGS sequence"/>
</dbReference>
<feature type="transmembrane region" description="Helical" evidence="1">
    <location>
        <begin position="122"/>
        <end position="140"/>
    </location>
</feature>
<feature type="transmembrane region" description="Helical" evidence="1">
    <location>
        <begin position="53"/>
        <end position="70"/>
    </location>
</feature>
<keyword evidence="3" id="KW-1185">Reference proteome</keyword>
<dbReference type="InterPro" id="IPR036388">
    <property type="entry name" value="WH-like_DNA-bd_sf"/>
</dbReference>